<keyword evidence="3" id="KW-1185">Reference proteome</keyword>
<evidence type="ECO:0000256" key="1">
    <source>
        <dbReference type="SAM" id="MobiDB-lite"/>
    </source>
</evidence>
<protein>
    <submittedName>
        <fullName evidence="4">SUN domain-containing protein</fullName>
    </submittedName>
</protein>
<feature type="compositionally biased region" description="Low complexity" evidence="1">
    <location>
        <begin position="68"/>
        <end position="80"/>
    </location>
</feature>
<dbReference type="Proteomes" id="UP000271098">
    <property type="component" value="Unassembled WGS sequence"/>
</dbReference>
<dbReference type="WBParaSite" id="GPUH_0000937901-mRNA-1">
    <property type="protein sequence ID" value="GPUH_0000937901-mRNA-1"/>
    <property type="gene ID" value="GPUH_0000937901"/>
</dbReference>
<proteinExistence type="predicted"/>
<sequence>MADDGFRHVEPQLKFFIPPTRKTTAFRTASCAATVQSSTQHGGVQKRSVFSGHRQYSDFKNAANPTLRSSAASQSSSQRSVHFHPEGSAAESGSSRDIFSSAIFHNVKRQLEYSLSDSLRRRANGGIRRATGSLQHATRSLSDATGSFRPQWQRASVPAARSVRLKMNEISSKLSLPKFFVNRLENTENGKLRYHWCLLRANKSLLSG</sequence>
<feature type="region of interest" description="Disordered" evidence="1">
    <location>
        <begin position="65"/>
        <end position="94"/>
    </location>
</feature>
<gene>
    <name evidence="2" type="ORF">GPUH_LOCUS9369</name>
</gene>
<evidence type="ECO:0000313" key="4">
    <source>
        <dbReference type="WBParaSite" id="GPUH_0000937901-mRNA-1"/>
    </source>
</evidence>
<name>A0A183DKX7_9BILA</name>
<evidence type="ECO:0000313" key="3">
    <source>
        <dbReference type="Proteomes" id="UP000271098"/>
    </source>
</evidence>
<organism evidence="4">
    <name type="scientific">Gongylonema pulchrum</name>
    <dbReference type="NCBI Taxonomy" id="637853"/>
    <lineage>
        <taxon>Eukaryota</taxon>
        <taxon>Metazoa</taxon>
        <taxon>Ecdysozoa</taxon>
        <taxon>Nematoda</taxon>
        <taxon>Chromadorea</taxon>
        <taxon>Rhabditida</taxon>
        <taxon>Spirurina</taxon>
        <taxon>Spiruromorpha</taxon>
        <taxon>Spiruroidea</taxon>
        <taxon>Gongylonematidae</taxon>
        <taxon>Gongylonema</taxon>
    </lineage>
</organism>
<accession>A0A183DKX7</accession>
<reference evidence="4" key="1">
    <citation type="submission" date="2016-06" db="UniProtKB">
        <authorList>
            <consortium name="WormBaseParasite"/>
        </authorList>
    </citation>
    <scope>IDENTIFICATION</scope>
</reference>
<evidence type="ECO:0000313" key="2">
    <source>
        <dbReference type="EMBL" id="VDK71460.1"/>
    </source>
</evidence>
<dbReference type="AlphaFoldDB" id="A0A183DKX7"/>
<reference evidence="2 3" key="2">
    <citation type="submission" date="2018-11" db="EMBL/GenBank/DDBJ databases">
        <authorList>
            <consortium name="Pathogen Informatics"/>
        </authorList>
    </citation>
    <scope>NUCLEOTIDE SEQUENCE [LARGE SCALE GENOMIC DNA]</scope>
</reference>
<dbReference type="EMBL" id="UYRT01030397">
    <property type="protein sequence ID" value="VDK71460.1"/>
    <property type="molecule type" value="Genomic_DNA"/>
</dbReference>